<feature type="binding site" evidence="9">
    <location>
        <position position="95"/>
    </location>
    <ligand>
        <name>substrate</name>
    </ligand>
</feature>
<feature type="binding site" evidence="9">
    <location>
        <position position="30"/>
    </location>
    <ligand>
        <name>substrate</name>
    </ligand>
</feature>
<dbReference type="EMBL" id="AP024525">
    <property type="protein sequence ID" value="BCT76552.1"/>
    <property type="molecule type" value="Genomic_DNA"/>
</dbReference>
<evidence type="ECO:0000256" key="6">
    <source>
        <dbReference type="ARBA" id="ARBA00022842"/>
    </source>
</evidence>
<dbReference type="SUPFAM" id="SSF52374">
    <property type="entry name" value="Nucleotidylyl transferase"/>
    <property type="match status" value="1"/>
</dbReference>
<comment type="subcellular location">
    <subcellularLocation>
        <location evidence="9">Cytoplasm</location>
    </subcellularLocation>
</comment>
<reference evidence="11 12" key="1">
    <citation type="journal article" date="2021" name="J. Biosci. Bioeng.">
        <title>Identification and characterization of a chc gene cluster responsible for the aromatization pathway of cyclohexanecarboxylate degradation in Sinomonas cyclohexanicum ATCC 51369.</title>
        <authorList>
            <person name="Yamamoto T."/>
            <person name="Hasegawa Y."/>
            <person name="Lau P.C.K."/>
            <person name="Iwaki H."/>
        </authorList>
    </citation>
    <scope>NUCLEOTIDE SEQUENCE [LARGE SCALE GENOMIC DNA]</scope>
    <source>
        <strain evidence="11 12">ATCC 51369</strain>
    </source>
</reference>
<keyword evidence="4 9" id="KW-0547">Nucleotide-binding</keyword>
<protein>
    <recommendedName>
        <fullName evidence="9">Phosphopantetheine adenylyltransferase</fullName>
        <ecNumber evidence="9">2.7.7.3</ecNumber>
    </recommendedName>
    <alternativeName>
        <fullName evidence="9">Dephospho-CoA pyrophosphorylase</fullName>
    </alternativeName>
    <alternativeName>
        <fullName evidence="9">Pantetheine-phosphate adenylyltransferase</fullName>
        <shortName evidence="9">PPAT</shortName>
    </alternativeName>
</protein>
<evidence type="ECO:0000313" key="12">
    <source>
        <dbReference type="Proteomes" id="UP001319861"/>
    </source>
</evidence>
<comment type="pathway">
    <text evidence="9">Cofactor biosynthesis; coenzyme A biosynthesis; CoA from (R)-pantothenate: step 4/5.</text>
</comment>
<dbReference type="InterPro" id="IPR014729">
    <property type="entry name" value="Rossmann-like_a/b/a_fold"/>
</dbReference>
<name>A0ABM7PW86_SINCY</name>
<feature type="binding site" evidence="9">
    <location>
        <position position="109"/>
    </location>
    <ligand>
        <name>substrate</name>
    </ligand>
</feature>
<feature type="binding site" evidence="9">
    <location>
        <begin position="144"/>
        <end position="150"/>
    </location>
    <ligand>
        <name>ATP</name>
        <dbReference type="ChEBI" id="CHEBI:30616"/>
    </ligand>
</feature>
<evidence type="ECO:0000256" key="4">
    <source>
        <dbReference type="ARBA" id="ARBA00022741"/>
    </source>
</evidence>
<sequence>MLAAPGVMEGRRPEGMHYLGGMRRAVCPGSFDPIHNGHLEVIARAANLFDEVIVAVSTNYAKKYRFGLEERLTMARRTLGAISGILVEPMGEGLLAEYCRERGASAIVKGLRSSSDFDYELPMAIMNRQLTGVETVFLPAEAHYVHLSSTLVKEVHDLGGDVSEYVPRSVLVRLAETRPER</sequence>
<evidence type="ECO:0000256" key="9">
    <source>
        <dbReference type="HAMAP-Rule" id="MF_00151"/>
    </source>
</evidence>
<keyword evidence="6 9" id="KW-0460">Magnesium</keyword>
<feature type="binding site" evidence="9">
    <location>
        <begin position="110"/>
        <end position="112"/>
    </location>
    <ligand>
        <name>ATP</name>
        <dbReference type="ChEBI" id="CHEBI:30616"/>
    </ligand>
</feature>
<evidence type="ECO:0000256" key="8">
    <source>
        <dbReference type="ARBA" id="ARBA00029346"/>
    </source>
</evidence>
<evidence type="ECO:0000313" key="11">
    <source>
        <dbReference type="EMBL" id="BCT76552.1"/>
    </source>
</evidence>
<dbReference type="CDD" id="cd02163">
    <property type="entry name" value="PPAT"/>
    <property type="match status" value="1"/>
</dbReference>
<evidence type="ECO:0000256" key="2">
    <source>
        <dbReference type="ARBA" id="ARBA00022679"/>
    </source>
</evidence>
<dbReference type="GO" id="GO:0016779">
    <property type="term" value="F:nucleotidyltransferase activity"/>
    <property type="evidence" value="ECO:0007669"/>
    <property type="project" value="UniProtKB-KW"/>
</dbReference>
<comment type="subunit">
    <text evidence="9">Homohexamer.</text>
</comment>
<keyword evidence="2 9" id="KW-0808">Transferase</keyword>
<dbReference type="Proteomes" id="UP001319861">
    <property type="component" value="Chromosome"/>
</dbReference>
<feature type="site" description="Transition state stabilizer" evidence="9">
    <location>
        <position position="38"/>
    </location>
</feature>
<keyword evidence="12" id="KW-1185">Reference proteome</keyword>
<keyword evidence="3 9" id="KW-0548">Nucleotidyltransferase</keyword>
<dbReference type="NCBIfam" id="TIGR01510">
    <property type="entry name" value="coaD_prev_kdtB"/>
    <property type="match status" value="1"/>
</dbReference>
<accession>A0ABM7PW86</accession>
<keyword evidence="1 9" id="KW-0963">Cytoplasm</keyword>
<dbReference type="Gene3D" id="3.40.50.620">
    <property type="entry name" value="HUPs"/>
    <property type="match status" value="1"/>
</dbReference>
<evidence type="ECO:0000256" key="3">
    <source>
        <dbReference type="ARBA" id="ARBA00022695"/>
    </source>
</evidence>
<feature type="domain" description="Cytidyltransferase-like" evidence="10">
    <location>
        <begin position="26"/>
        <end position="154"/>
    </location>
</feature>
<comment type="similarity">
    <text evidence="9">Belongs to the bacterial CoaD family.</text>
</comment>
<gene>
    <name evidence="9 11" type="primary">coaD</name>
    <name evidence="11" type="ORF">SCMU_23940</name>
</gene>
<dbReference type="PANTHER" id="PTHR21342:SF1">
    <property type="entry name" value="PHOSPHOPANTETHEINE ADENYLYLTRANSFERASE"/>
    <property type="match status" value="1"/>
</dbReference>
<dbReference type="PRINTS" id="PR01020">
    <property type="entry name" value="LPSBIOSNTHSS"/>
</dbReference>
<comment type="catalytic activity">
    <reaction evidence="8 9">
        <text>(R)-4'-phosphopantetheine + ATP + H(+) = 3'-dephospho-CoA + diphosphate</text>
        <dbReference type="Rhea" id="RHEA:19801"/>
        <dbReference type="ChEBI" id="CHEBI:15378"/>
        <dbReference type="ChEBI" id="CHEBI:30616"/>
        <dbReference type="ChEBI" id="CHEBI:33019"/>
        <dbReference type="ChEBI" id="CHEBI:57328"/>
        <dbReference type="ChEBI" id="CHEBI:61723"/>
        <dbReference type="EC" id="2.7.7.3"/>
    </reaction>
</comment>
<organism evidence="11 12">
    <name type="scientific">Sinomonas cyclohexanicum</name>
    <name type="common">Corynebacterium cyclohexanicum</name>
    <dbReference type="NCBI Taxonomy" id="322009"/>
    <lineage>
        <taxon>Bacteria</taxon>
        <taxon>Bacillati</taxon>
        <taxon>Actinomycetota</taxon>
        <taxon>Actinomycetes</taxon>
        <taxon>Micrococcales</taxon>
        <taxon>Micrococcaceae</taxon>
        <taxon>Sinomonas</taxon>
    </lineage>
</organism>
<dbReference type="EC" id="2.7.7.3" evidence="9"/>
<dbReference type="InterPro" id="IPR004821">
    <property type="entry name" value="Cyt_trans-like"/>
</dbReference>
<dbReference type="HAMAP" id="MF_00151">
    <property type="entry name" value="PPAT_bact"/>
    <property type="match status" value="1"/>
</dbReference>
<feature type="binding site" evidence="9">
    <location>
        <position position="38"/>
    </location>
    <ligand>
        <name>ATP</name>
        <dbReference type="ChEBI" id="CHEBI:30616"/>
    </ligand>
</feature>
<evidence type="ECO:0000256" key="1">
    <source>
        <dbReference type="ARBA" id="ARBA00022490"/>
    </source>
</evidence>
<feature type="binding site" evidence="9">
    <location>
        <position position="62"/>
    </location>
    <ligand>
        <name>substrate</name>
    </ligand>
</feature>
<dbReference type="InterPro" id="IPR001980">
    <property type="entry name" value="PPAT"/>
</dbReference>
<evidence type="ECO:0000256" key="5">
    <source>
        <dbReference type="ARBA" id="ARBA00022840"/>
    </source>
</evidence>
<evidence type="ECO:0000256" key="7">
    <source>
        <dbReference type="ARBA" id="ARBA00022993"/>
    </source>
</evidence>
<keyword evidence="7 9" id="KW-0173">Coenzyme A biosynthesis</keyword>
<feature type="binding site" evidence="9">
    <location>
        <begin position="30"/>
        <end position="31"/>
    </location>
    <ligand>
        <name>ATP</name>
        <dbReference type="ChEBI" id="CHEBI:30616"/>
    </ligand>
</feature>
<dbReference type="Pfam" id="PF01467">
    <property type="entry name" value="CTP_transf_like"/>
    <property type="match status" value="1"/>
</dbReference>
<feature type="binding site" evidence="9">
    <location>
        <position position="120"/>
    </location>
    <ligand>
        <name>ATP</name>
        <dbReference type="ChEBI" id="CHEBI:30616"/>
    </ligand>
</feature>
<dbReference type="NCBIfam" id="TIGR00125">
    <property type="entry name" value="cyt_tran_rel"/>
    <property type="match status" value="1"/>
</dbReference>
<proteinExistence type="inferred from homology"/>
<dbReference type="PANTHER" id="PTHR21342">
    <property type="entry name" value="PHOSPHOPANTETHEINE ADENYLYLTRANSFERASE"/>
    <property type="match status" value="1"/>
</dbReference>
<comment type="cofactor">
    <cofactor evidence="9">
        <name>Mg(2+)</name>
        <dbReference type="ChEBI" id="CHEBI:18420"/>
    </cofactor>
</comment>
<evidence type="ECO:0000259" key="10">
    <source>
        <dbReference type="Pfam" id="PF01467"/>
    </source>
</evidence>
<keyword evidence="5 9" id="KW-0067">ATP-binding</keyword>
<comment type="function">
    <text evidence="9">Reversibly transfers an adenylyl group from ATP to 4'-phosphopantetheine, yielding dephospho-CoA (dPCoA) and pyrophosphate.</text>
</comment>